<organism evidence="1 2">
    <name type="scientific">Candidatus Enterovibrio altilux</name>
    <dbReference type="NCBI Taxonomy" id="1927128"/>
    <lineage>
        <taxon>Bacteria</taxon>
        <taxon>Pseudomonadati</taxon>
        <taxon>Pseudomonadota</taxon>
        <taxon>Gammaproteobacteria</taxon>
        <taxon>Vibrionales</taxon>
        <taxon>Vibrionaceae</taxon>
        <taxon>Enterovibrio</taxon>
    </lineage>
</organism>
<proteinExistence type="predicted"/>
<evidence type="ECO:0000313" key="1">
    <source>
        <dbReference type="EMBL" id="ATF09301.1"/>
    </source>
</evidence>
<keyword evidence="2" id="KW-1185">Reference proteome</keyword>
<dbReference type="AlphaFoldDB" id="A0A291B8H5"/>
<evidence type="ECO:0000313" key="2">
    <source>
        <dbReference type="Proteomes" id="UP000218160"/>
    </source>
</evidence>
<dbReference type="EMBL" id="CP020660">
    <property type="protein sequence ID" value="ATF09301.1"/>
    <property type="molecule type" value="Genomic_DNA"/>
</dbReference>
<gene>
    <name evidence="1" type="ORF">BTN50_0790</name>
</gene>
<dbReference type="Proteomes" id="UP000218160">
    <property type="component" value="Chromosome 1"/>
</dbReference>
<name>A0A291B8H5_9GAMM</name>
<dbReference type="KEGG" id="elux:BTN50_0790"/>
<reference evidence="2" key="1">
    <citation type="submission" date="2017-04" db="EMBL/GenBank/DDBJ databases">
        <title>Genome evolution of the luminous symbionts of deep sea anglerfish.</title>
        <authorList>
            <person name="Hendry T.A."/>
        </authorList>
    </citation>
    <scope>NUCLEOTIDE SEQUENCE [LARGE SCALE GENOMIC DNA]</scope>
</reference>
<accession>A0A291B8H5</accession>
<protein>
    <submittedName>
        <fullName evidence="1">Uncharacterized protein</fullName>
    </submittedName>
</protein>
<sequence length="42" mass="4861">MYNNIDVLTEEKGAMVDPHLTHLSDNNYEKLTSLHYDGLQKL</sequence>